<gene>
    <name evidence="1" type="ORF">SAMN05421720_106228</name>
</gene>
<organism evidence="1 2">
    <name type="scientific">Rhodospira trueperi</name>
    <dbReference type="NCBI Taxonomy" id="69960"/>
    <lineage>
        <taxon>Bacteria</taxon>
        <taxon>Pseudomonadati</taxon>
        <taxon>Pseudomonadota</taxon>
        <taxon>Alphaproteobacteria</taxon>
        <taxon>Rhodospirillales</taxon>
        <taxon>Rhodospirillaceae</taxon>
        <taxon>Rhodospira</taxon>
    </lineage>
</organism>
<protein>
    <submittedName>
        <fullName evidence="1">Uncharacterized protein</fullName>
    </submittedName>
</protein>
<accession>A0A1G7CUE5</accession>
<dbReference type="AlphaFoldDB" id="A0A1G7CUE5"/>
<evidence type="ECO:0000313" key="2">
    <source>
        <dbReference type="Proteomes" id="UP000199412"/>
    </source>
</evidence>
<sequence length="84" mass="9267">MSLHPLARRWGTPYNGTGILRFGFVRDRAVAAIVDARTIEEAAATLPPGTYSVRVLPFDWSTDTNQPVEDIEYWPGAGEPIIVP</sequence>
<keyword evidence="2" id="KW-1185">Reference proteome</keyword>
<dbReference type="RefSeq" id="WP_092785848.1">
    <property type="nucleotide sequence ID" value="NZ_FNAP01000006.1"/>
</dbReference>
<evidence type="ECO:0000313" key="1">
    <source>
        <dbReference type="EMBL" id="SDE42982.1"/>
    </source>
</evidence>
<proteinExistence type="predicted"/>
<dbReference type="EMBL" id="FNAP01000006">
    <property type="protein sequence ID" value="SDE42982.1"/>
    <property type="molecule type" value="Genomic_DNA"/>
</dbReference>
<name>A0A1G7CUE5_9PROT</name>
<reference evidence="1 2" key="1">
    <citation type="submission" date="2016-10" db="EMBL/GenBank/DDBJ databases">
        <authorList>
            <person name="de Groot N.N."/>
        </authorList>
    </citation>
    <scope>NUCLEOTIDE SEQUENCE [LARGE SCALE GENOMIC DNA]</scope>
    <source>
        <strain evidence="1 2">ATCC 700224</strain>
    </source>
</reference>
<dbReference type="Proteomes" id="UP000199412">
    <property type="component" value="Unassembled WGS sequence"/>
</dbReference>